<comment type="caution">
    <text evidence="2">The sequence shown here is derived from an EMBL/GenBank/DDBJ whole genome shotgun (WGS) entry which is preliminary data.</text>
</comment>
<reference evidence="3" key="1">
    <citation type="submission" date="2017-09" db="EMBL/GenBank/DDBJ databases">
        <title>Depth-based differentiation of microbial function through sediment-hosted aquifers and enrichment of novel symbionts in the deep terrestrial subsurface.</title>
        <authorList>
            <person name="Probst A.J."/>
            <person name="Ladd B."/>
            <person name="Jarett J.K."/>
            <person name="Geller-Mcgrath D.E."/>
            <person name="Sieber C.M.K."/>
            <person name="Emerson J.B."/>
            <person name="Anantharaman K."/>
            <person name="Thomas B.C."/>
            <person name="Malmstrom R."/>
            <person name="Stieglmeier M."/>
            <person name="Klingl A."/>
            <person name="Woyke T."/>
            <person name="Ryan C.M."/>
            <person name="Banfield J.F."/>
        </authorList>
    </citation>
    <scope>NUCLEOTIDE SEQUENCE [LARGE SCALE GENOMIC DNA]</scope>
</reference>
<sequence>MGLLEPTILKYFIISLMLYIQILVLLCAKENFIPKDFNTLDTDRTSGKEKLVKHIPKFLYVKLFVVCL</sequence>
<name>A0A2M6XDK4_9BACT</name>
<feature type="transmembrane region" description="Helical" evidence="1">
    <location>
        <begin position="12"/>
        <end position="28"/>
    </location>
</feature>
<dbReference type="Proteomes" id="UP000228996">
    <property type="component" value="Unassembled WGS sequence"/>
</dbReference>
<accession>A0A2M6XDK4</accession>
<protein>
    <submittedName>
        <fullName evidence="2">Uncharacterized protein</fullName>
    </submittedName>
</protein>
<dbReference type="EMBL" id="PEYO01000007">
    <property type="protein sequence ID" value="PIU03748.1"/>
    <property type="molecule type" value="Genomic_DNA"/>
</dbReference>
<gene>
    <name evidence="2" type="ORF">COT44_01580</name>
</gene>
<keyword evidence="1" id="KW-0472">Membrane</keyword>
<keyword evidence="1" id="KW-0812">Transmembrane</keyword>
<proteinExistence type="predicted"/>
<evidence type="ECO:0000313" key="3">
    <source>
        <dbReference type="Proteomes" id="UP000228996"/>
    </source>
</evidence>
<organism evidence="2 3">
    <name type="scientific">Candidatus Shapirobacteria bacterium CG08_land_8_20_14_0_20_39_18</name>
    <dbReference type="NCBI Taxonomy" id="1974883"/>
    <lineage>
        <taxon>Bacteria</taxon>
        <taxon>Candidatus Shapironibacteriota</taxon>
    </lineage>
</organism>
<evidence type="ECO:0000313" key="2">
    <source>
        <dbReference type="EMBL" id="PIU03748.1"/>
    </source>
</evidence>
<evidence type="ECO:0000256" key="1">
    <source>
        <dbReference type="SAM" id="Phobius"/>
    </source>
</evidence>
<keyword evidence="1" id="KW-1133">Transmembrane helix</keyword>
<dbReference type="AlphaFoldDB" id="A0A2M6XDK4"/>